<feature type="compositionally biased region" description="Low complexity" evidence="7">
    <location>
        <begin position="131"/>
        <end position="142"/>
    </location>
</feature>
<evidence type="ECO:0000313" key="9">
    <source>
        <dbReference type="EMBL" id="KAG7561735.1"/>
    </source>
</evidence>
<sequence>MERFQGHINPCFFNRKPDVRSLEVQGFAEAQSFAFKEEEEESLQDTVPFLQMLQSEDPSSFFSIKEPNFLTLLSLQTLKEPWELESFPEFHSPRQSETNRFYQKPISASSMEGANQTLSSQELFFSQGNMTLPSSTSSPLTTNSRRKRKINHLLPQEMTREKRKRRKTKPSKNIEEIENQRINHIAVERNRRRQMNEHINSLRVLLPPSYIQRGDQASIVGGAINYVKVLEQIIQSLESQKRTQQQESSEVVENAINHLSGISSNDLWTTQEDQTCIPKIEATVIQNHVSLKVQCPKKQGQLLKGIISLEKLKLTVLHLNITTSSHSSVSYSFNLKMEDECALESADEITAAVHQIFDIPTI</sequence>
<evidence type="ECO:0000256" key="3">
    <source>
        <dbReference type="ARBA" id="ARBA00023125"/>
    </source>
</evidence>
<accession>A0A8T1ZST3</accession>
<dbReference type="GO" id="GO:0003700">
    <property type="term" value="F:DNA-binding transcription factor activity"/>
    <property type="evidence" value="ECO:0007669"/>
    <property type="project" value="InterPro"/>
</dbReference>
<dbReference type="GO" id="GO:0003677">
    <property type="term" value="F:DNA binding"/>
    <property type="evidence" value="ECO:0007669"/>
    <property type="project" value="UniProtKB-KW"/>
</dbReference>
<name>A0A8T1ZST3_9BRAS</name>
<keyword evidence="2" id="KW-0805">Transcription regulation</keyword>
<dbReference type="GO" id="GO:0045893">
    <property type="term" value="P:positive regulation of DNA-templated transcription"/>
    <property type="evidence" value="ECO:0007669"/>
    <property type="project" value="TreeGrafter"/>
</dbReference>
<keyword evidence="6" id="KW-0175">Coiled coil</keyword>
<dbReference type="CDD" id="cd11448">
    <property type="entry name" value="bHLH_AtFAMA_like"/>
    <property type="match status" value="1"/>
</dbReference>
<dbReference type="PROSITE" id="PS50888">
    <property type="entry name" value="BHLH"/>
    <property type="match status" value="1"/>
</dbReference>
<dbReference type="GO" id="GO:0046983">
    <property type="term" value="F:protein dimerization activity"/>
    <property type="evidence" value="ECO:0007669"/>
    <property type="project" value="InterPro"/>
</dbReference>
<dbReference type="PANTHER" id="PTHR46684:SF16">
    <property type="entry name" value="TRANSCRIPTION FACTOR BHLH67-LIKE ISOFORM X2"/>
    <property type="match status" value="1"/>
</dbReference>
<protein>
    <submittedName>
        <fullName evidence="9">Myc-type basic helix-loop-helix (BHLH) domain</fullName>
    </submittedName>
</protein>
<feature type="region of interest" description="Disordered" evidence="7">
    <location>
        <begin position="131"/>
        <end position="150"/>
    </location>
</feature>
<dbReference type="GO" id="GO:0010052">
    <property type="term" value="P:guard cell differentiation"/>
    <property type="evidence" value="ECO:0007669"/>
    <property type="project" value="InterPro"/>
</dbReference>
<comment type="subcellular location">
    <subcellularLocation>
        <location evidence="1">Nucleus</location>
    </subcellularLocation>
</comment>
<evidence type="ECO:0000259" key="8">
    <source>
        <dbReference type="PROSITE" id="PS50888"/>
    </source>
</evidence>
<keyword evidence="3" id="KW-0238">DNA-binding</keyword>
<reference evidence="9 10" key="1">
    <citation type="submission" date="2020-12" db="EMBL/GenBank/DDBJ databases">
        <title>Concerted genomic and epigenomic changes stabilize Arabidopsis allopolyploids.</title>
        <authorList>
            <person name="Chen Z."/>
        </authorList>
    </citation>
    <scope>NUCLEOTIDE SEQUENCE [LARGE SCALE GENOMIC DNA]</scope>
    <source>
        <strain evidence="9">Allo738</strain>
        <tissue evidence="9">Leaf</tissue>
    </source>
</reference>
<dbReference type="Proteomes" id="UP000694240">
    <property type="component" value="Chromosome 10"/>
</dbReference>
<keyword evidence="5" id="KW-0539">Nucleus</keyword>
<feature type="domain" description="BHLH" evidence="8">
    <location>
        <begin position="179"/>
        <end position="230"/>
    </location>
</feature>
<gene>
    <name evidence="9" type="ORF">ISN45_Aa05g031110</name>
</gene>
<keyword evidence="10" id="KW-1185">Reference proteome</keyword>
<keyword evidence="4" id="KW-0804">Transcription</keyword>
<comment type="caution">
    <text evidence="9">The sequence shown here is derived from an EMBL/GenBank/DDBJ whole genome shotgun (WGS) entry which is preliminary data.</text>
</comment>
<dbReference type="GO" id="GO:0005634">
    <property type="term" value="C:nucleus"/>
    <property type="evidence" value="ECO:0007669"/>
    <property type="project" value="UniProtKB-SubCell"/>
</dbReference>
<dbReference type="Pfam" id="PF22754">
    <property type="entry name" value="bHLH-TF_ACT-like_plant"/>
    <property type="match status" value="1"/>
</dbReference>
<evidence type="ECO:0000256" key="6">
    <source>
        <dbReference type="SAM" id="Coils"/>
    </source>
</evidence>
<proteinExistence type="predicted"/>
<evidence type="ECO:0000313" key="10">
    <source>
        <dbReference type="Proteomes" id="UP000694240"/>
    </source>
</evidence>
<evidence type="ECO:0000256" key="7">
    <source>
        <dbReference type="SAM" id="MobiDB-lite"/>
    </source>
</evidence>
<evidence type="ECO:0000256" key="1">
    <source>
        <dbReference type="ARBA" id="ARBA00004123"/>
    </source>
</evidence>
<dbReference type="SMART" id="SM00353">
    <property type="entry name" value="HLH"/>
    <property type="match status" value="1"/>
</dbReference>
<dbReference type="Pfam" id="PF00010">
    <property type="entry name" value="HLH"/>
    <property type="match status" value="1"/>
</dbReference>
<evidence type="ECO:0000256" key="2">
    <source>
        <dbReference type="ARBA" id="ARBA00023015"/>
    </source>
</evidence>
<feature type="coiled-coil region" evidence="6">
    <location>
        <begin position="227"/>
        <end position="254"/>
    </location>
</feature>
<dbReference type="InterPro" id="IPR054502">
    <property type="entry name" value="bHLH-TF_ACT-like_plant"/>
</dbReference>
<dbReference type="AlphaFoldDB" id="A0A8T1ZST3"/>
<dbReference type="InterPro" id="IPR011598">
    <property type="entry name" value="bHLH_dom"/>
</dbReference>
<dbReference type="InterPro" id="IPR044283">
    <property type="entry name" value="FAMA/SPEECHLESS/MUTE-like"/>
</dbReference>
<organism evidence="9 10">
    <name type="scientific">Arabidopsis thaliana x Arabidopsis arenosa</name>
    <dbReference type="NCBI Taxonomy" id="1240361"/>
    <lineage>
        <taxon>Eukaryota</taxon>
        <taxon>Viridiplantae</taxon>
        <taxon>Streptophyta</taxon>
        <taxon>Embryophyta</taxon>
        <taxon>Tracheophyta</taxon>
        <taxon>Spermatophyta</taxon>
        <taxon>Magnoliopsida</taxon>
        <taxon>eudicotyledons</taxon>
        <taxon>Gunneridae</taxon>
        <taxon>Pentapetalae</taxon>
        <taxon>rosids</taxon>
        <taxon>malvids</taxon>
        <taxon>Brassicales</taxon>
        <taxon>Brassicaceae</taxon>
        <taxon>Camelineae</taxon>
        <taxon>Arabidopsis</taxon>
    </lineage>
</organism>
<evidence type="ECO:0000256" key="4">
    <source>
        <dbReference type="ARBA" id="ARBA00023163"/>
    </source>
</evidence>
<dbReference type="EMBL" id="JAEFBK010000010">
    <property type="protein sequence ID" value="KAG7561735.1"/>
    <property type="molecule type" value="Genomic_DNA"/>
</dbReference>
<dbReference type="PANTHER" id="PTHR46684">
    <property type="entry name" value="TRANSCRIPTION FACTOR FAMA"/>
    <property type="match status" value="1"/>
</dbReference>
<evidence type="ECO:0000256" key="5">
    <source>
        <dbReference type="ARBA" id="ARBA00023242"/>
    </source>
</evidence>